<evidence type="ECO:0000256" key="7">
    <source>
        <dbReference type="ARBA" id="ARBA00047872"/>
    </source>
</evidence>
<dbReference type="GO" id="GO:0005524">
    <property type="term" value="F:ATP binding"/>
    <property type="evidence" value="ECO:0007669"/>
    <property type="project" value="UniProtKB-KW"/>
</dbReference>
<dbReference type="InterPro" id="IPR036393">
    <property type="entry name" value="AceGlu_kinase-like_sf"/>
</dbReference>
<dbReference type="Proteomes" id="UP000269847">
    <property type="component" value="Plasmid p.1"/>
</dbReference>
<dbReference type="InterPro" id="IPR001048">
    <property type="entry name" value="Asp/Glu/Uridylate_kinase"/>
</dbReference>
<dbReference type="EMBL" id="CP032614">
    <property type="protein sequence ID" value="AYF85460.1"/>
    <property type="molecule type" value="Genomic_DNA"/>
</dbReference>
<geneLocation type="plasmid" evidence="8 9">
    <name>p.1</name>
</geneLocation>
<evidence type="ECO:0000256" key="6">
    <source>
        <dbReference type="ARBA" id="ARBA00022840"/>
    </source>
</evidence>
<keyword evidence="6" id="KW-0067">ATP-binding</keyword>
<keyword evidence="8" id="KW-0614">Plasmid</keyword>
<evidence type="ECO:0000256" key="3">
    <source>
        <dbReference type="ARBA" id="ARBA00022679"/>
    </source>
</evidence>
<keyword evidence="5 8" id="KW-0418">Kinase</keyword>
<dbReference type="EC" id="2.7.2.4" evidence="2"/>
<dbReference type="GO" id="GO:0009089">
    <property type="term" value="P:lysine biosynthetic process via diaminopimelate"/>
    <property type="evidence" value="ECO:0007669"/>
    <property type="project" value="TreeGrafter"/>
</dbReference>
<dbReference type="GO" id="GO:0004072">
    <property type="term" value="F:aspartate kinase activity"/>
    <property type="evidence" value="ECO:0007669"/>
    <property type="project" value="UniProtKB-EC"/>
</dbReference>
<evidence type="ECO:0000313" key="8">
    <source>
        <dbReference type="EMBL" id="AYF85460.1"/>
    </source>
</evidence>
<dbReference type="SUPFAM" id="SSF53633">
    <property type="entry name" value="Carbamate kinase-like"/>
    <property type="match status" value="1"/>
</dbReference>
<organism evidence="8 9">
    <name type="scientific">Bacillus thuringiensis</name>
    <dbReference type="NCBI Taxonomy" id="1428"/>
    <lineage>
        <taxon>Bacteria</taxon>
        <taxon>Bacillati</taxon>
        <taxon>Bacillota</taxon>
        <taxon>Bacilli</taxon>
        <taxon>Bacillales</taxon>
        <taxon>Bacillaceae</taxon>
        <taxon>Bacillus</taxon>
        <taxon>Bacillus cereus group</taxon>
    </lineage>
</organism>
<dbReference type="PROSITE" id="PS00324">
    <property type="entry name" value="ASPARTOKINASE"/>
    <property type="match status" value="1"/>
</dbReference>
<proteinExistence type="inferred from homology"/>
<evidence type="ECO:0000256" key="1">
    <source>
        <dbReference type="ARBA" id="ARBA00010122"/>
    </source>
</evidence>
<evidence type="ECO:0000256" key="5">
    <source>
        <dbReference type="ARBA" id="ARBA00022777"/>
    </source>
</evidence>
<dbReference type="GO" id="GO:0005829">
    <property type="term" value="C:cytosol"/>
    <property type="evidence" value="ECO:0007669"/>
    <property type="project" value="TreeGrafter"/>
</dbReference>
<sequence length="347" mass="38440">MNIRIMKFGGTSINTFRKREYIVSLIKETIEQGFNPVIIVSAIGRIGDPYSTDTLLEFLRSNSVNINEHDQALLLSCGEIISSVVISSMLNSAGIKSIALTGTRAGIQTSSKKYINSSITKIHTSCLLENIKKGYIPVIAGFQGHTPEKEVTILSRGGSDTTATALGYTLDAHEIDIFTDVEGIMTTDPAIINEAMVIPQISYKNAYLMAKFGAKIINAESIKWAERKGIPINIRMTLTKQIGTKISTSTQDNMSKNNVFAIQYNNKSRKTVNVNILGIFDGNHYHIVEAIKKTLSSHLIPILQVIPKENVISIKISTSFLFKTLQLLHREFIQYTYTAEGTKNIYV</sequence>
<accession>A0A9W3YL94</accession>
<dbReference type="PANTHER" id="PTHR21499:SF3">
    <property type="entry name" value="ASPARTOKINASE"/>
    <property type="match status" value="1"/>
</dbReference>
<comment type="catalytic activity">
    <reaction evidence="7">
        <text>L-aspartate + ATP = 4-phospho-L-aspartate + ADP</text>
        <dbReference type="Rhea" id="RHEA:23776"/>
        <dbReference type="ChEBI" id="CHEBI:29991"/>
        <dbReference type="ChEBI" id="CHEBI:30616"/>
        <dbReference type="ChEBI" id="CHEBI:57535"/>
        <dbReference type="ChEBI" id="CHEBI:456216"/>
        <dbReference type="EC" id="2.7.2.4"/>
    </reaction>
</comment>
<evidence type="ECO:0000256" key="4">
    <source>
        <dbReference type="ARBA" id="ARBA00022741"/>
    </source>
</evidence>
<dbReference type="PANTHER" id="PTHR21499">
    <property type="entry name" value="ASPARTATE KINASE"/>
    <property type="match status" value="1"/>
</dbReference>
<protein>
    <recommendedName>
        <fullName evidence="2">aspartate kinase</fullName>
        <ecNumber evidence="2">2.7.2.4</ecNumber>
    </recommendedName>
</protein>
<comment type="similarity">
    <text evidence="1">Belongs to the aspartokinase family.</text>
</comment>
<gene>
    <name evidence="8" type="ORF">D7J84_31430</name>
</gene>
<keyword evidence="4" id="KW-0547">Nucleotide-binding</keyword>
<dbReference type="Pfam" id="PF00696">
    <property type="entry name" value="AA_kinase"/>
    <property type="match status" value="1"/>
</dbReference>
<name>A0A9W3YL94_BACTU</name>
<dbReference type="AlphaFoldDB" id="A0A9W3YL94"/>
<reference evidence="8 9" key="1">
    <citation type="submission" date="2018-09" db="EMBL/GenBank/DDBJ databases">
        <title>Complete genome of Bacillus thuringiensis strain QZL38.</title>
        <authorList>
            <person name="Song F."/>
        </authorList>
    </citation>
    <scope>NUCLEOTIDE SEQUENCE [LARGE SCALE GENOMIC DNA]</scope>
    <source>
        <strain evidence="8 9">QZL38</strain>
        <plasmid evidence="8 9">p.1</plasmid>
    </source>
</reference>
<dbReference type="RefSeq" id="WP_001026146.1">
    <property type="nucleotide sequence ID" value="NZ_CP014283.1"/>
</dbReference>
<evidence type="ECO:0000313" key="9">
    <source>
        <dbReference type="Proteomes" id="UP000269847"/>
    </source>
</evidence>
<evidence type="ECO:0000256" key="2">
    <source>
        <dbReference type="ARBA" id="ARBA00013059"/>
    </source>
</evidence>
<keyword evidence="3 8" id="KW-0808">Transferase</keyword>
<dbReference type="GO" id="GO:0009090">
    <property type="term" value="P:homoserine biosynthetic process"/>
    <property type="evidence" value="ECO:0007669"/>
    <property type="project" value="TreeGrafter"/>
</dbReference>
<dbReference type="InterPro" id="IPR018042">
    <property type="entry name" value="Aspartate_kinase_CS"/>
</dbReference>
<dbReference type="Gene3D" id="3.40.1160.10">
    <property type="entry name" value="Acetylglutamate kinase-like"/>
    <property type="match status" value="1"/>
</dbReference>